<keyword evidence="2" id="KW-1185">Reference proteome</keyword>
<reference evidence="1" key="1">
    <citation type="journal article" date="2020" name="bioRxiv">
        <title>Hybrid origin of Populus tomentosa Carr. identified through genome sequencing and phylogenomic analysis.</title>
        <authorList>
            <person name="An X."/>
            <person name="Gao K."/>
            <person name="Chen Z."/>
            <person name="Li J."/>
            <person name="Yang X."/>
            <person name="Yang X."/>
            <person name="Zhou J."/>
            <person name="Guo T."/>
            <person name="Zhao T."/>
            <person name="Huang S."/>
            <person name="Miao D."/>
            <person name="Khan W.U."/>
            <person name="Rao P."/>
            <person name="Ye M."/>
            <person name="Lei B."/>
            <person name="Liao W."/>
            <person name="Wang J."/>
            <person name="Ji L."/>
            <person name="Li Y."/>
            <person name="Guo B."/>
            <person name="Mustafa N.S."/>
            <person name="Li S."/>
            <person name="Yun Q."/>
            <person name="Keller S.R."/>
            <person name="Mao J."/>
            <person name="Zhang R."/>
            <person name="Strauss S.H."/>
        </authorList>
    </citation>
    <scope>NUCLEOTIDE SEQUENCE</scope>
    <source>
        <strain evidence="1">GM15</strain>
        <tissue evidence="1">Leaf</tissue>
    </source>
</reference>
<dbReference type="AlphaFoldDB" id="A0A8X8CDM7"/>
<organism evidence="1 2">
    <name type="scientific">Populus tomentosa</name>
    <name type="common">Chinese white poplar</name>
    <dbReference type="NCBI Taxonomy" id="118781"/>
    <lineage>
        <taxon>Eukaryota</taxon>
        <taxon>Viridiplantae</taxon>
        <taxon>Streptophyta</taxon>
        <taxon>Embryophyta</taxon>
        <taxon>Tracheophyta</taxon>
        <taxon>Spermatophyta</taxon>
        <taxon>Magnoliopsida</taxon>
        <taxon>eudicotyledons</taxon>
        <taxon>Gunneridae</taxon>
        <taxon>Pentapetalae</taxon>
        <taxon>rosids</taxon>
        <taxon>fabids</taxon>
        <taxon>Malpighiales</taxon>
        <taxon>Salicaceae</taxon>
        <taxon>Saliceae</taxon>
        <taxon>Populus</taxon>
    </lineage>
</organism>
<evidence type="ECO:0000313" key="1">
    <source>
        <dbReference type="EMBL" id="KAG6758316.1"/>
    </source>
</evidence>
<dbReference type="Proteomes" id="UP000886885">
    <property type="component" value="Chromosome 10D"/>
</dbReference>
<dbReference type="EMBL" id="JAAWWB010000020">
    <property type="protein sequence ID" value="KAG6758316.1"/>
    <property type="molecule type" value="Genomic_DNA"/>
</dbReference>
<dbReference type="OrthoDB" id="543442at2759"/>
<accession>A0A8X8CDM7</accession>
<protein>
    <submittedName>
        <fullName evidence="1">Uncharacterized protein</fullName>
    </submittedName>
</protein>
<comment type="caution">
    <text evidence="1">The sequence shown here is derived from an EMBL/GenBank/DDBJ whole genome shotgun (WGS) entry which is preliminary data.</text>
</comment>
<sequence length="136" mass="15426">MVTKYRNLGGHDLAFTLSTSKELLGAFPRQYLGLLNRTFSEKRKIIQKKKDLNFTSRNLIQAWVDYDPVKNPLEEEEMALSEAVQALDGYDVRNYNGSSGGDGDGRSEFEGHFQSSAALTDIFGQAQYKVTWRRPN</sequence>
<evidence type="ECO:0000313" key="2">
    <source>
        <dbReference type="Proteomes" id="UP000886885"/>
    </source>
</evidence>
<gene>
    <name evidence="1" type="ORF">POTOM_038656</name>
</gene>
<proteinExistence type="predicted"/>
<name>A0A8X8CDM7_POPTO</name>